<protein>
    <submittedName>
        <fullName evidence="1">Uncharacterized protein</fullName>
    </submittedName>
</protein>
<gene>
    <name evidence="1" type="ORF">SAMN04488508_102365</name>
</gene>
<sequence>MKNLKNVIYLLFGLLALVSSCEDIEENECLQLSFTQDGKELFADFDGINDLDVYEWFVDDQLVETESLQNERDNKLDLSSYNPGTYTVCIKAETETCPEGVEFCKEITIEEPVGNEDCPSLAFTVEGGVATASFEGIDEIDVYEWFVDGQVVETESNQNQDRDNKLDLSTYNPGEYNVCIKFESPECPQGVEFCKVVVIEDDNTGGDNCPDLSFIEEGTLLFASFPGIDQLDVYEWFVDGQLVETEDLQSQDRDDMLDLGSYNPGTYKVCIKAETNECAQGTEFCLEVVIPMPQPVDCNAFNIIYASSGNREFVARNPLVPLVDPSTVVWTIDGNQVPSNSPTGNFIILDDHLTQPGKYEVCYKGESQDCGTLEKCIEVDFLAL</sequence>
<evidence type="ECO:0000313" key="1">
    <source>
        <dbReference type="EMBL" id="SHI66492.1"/>
    </source>
</evidence>
<evidence type="ECO:0000313" key="2">
    <source>
        <dbReference type="Proteomes" id="UP000184432"/>
    </source>
</evidence>
<accession>A0A1M6CZN7</accession>
<proteinExistence type="predicted"/>
<dbReference type="PROSITE" id="PS51257">
    <property type="entry name" value="PROKAR_LIPOPROTEIN"/>
    <property type="match status" value="1"/>
</dbReference>
<keyword evidence="2" id="KW-1185">Reference proteome</keyword>
<dbReference type="STRING" id="570521.SAMN04488508_102365"/>
<organism evidence="1 2">
    <name type="scientific">Aquimarina spongiae</name>
    <dbReference type="NCBI Taxonomy" id="570521"/>
    <lineage>
        <taxon>Bacteria</taxon>
        <taxon>Pseudomonadati</taxon>
        <taxon>Bacteroidota</taxon>
        <taxon>Flavobacteriia</taxon>
        <taxon>Flavobacteriales</taxon>
        <taxon>Flavobacteriaceae</taxon>
        <taxon>Aquimarina</taxon>
    </lineage>
</organism>
<dbReference type="AlphaFoldDB" id="A0A1M6CZN7"/>
<dbReference type="OrthoDB" id="1199198at2"/>
<dbReference type="EMBL" id="FQYP01000002">
    <property type="protein sequence ID" value="SHI66492.1"/>
    <property type="molecule type" value="Genomic_DNA"/>
</dbReference>
<dbReference type="RefSeq" id="WP_073315098.1">
    <property type="nucleotide sequence ID" value="NZ_FQYP01000002.1"/>
</dbReference>
<dbReference type="Proteomes" id="UP000184432">
    <property type="component" value="Unassembled WGS sequence"/>
</dbReference>
<name>A0A1M6CZN7_9FLAO</name>
<reference evidence="2" key="1">
    <citation type="submission" date="2016-11" db="EMBL/GenBank/DDBJ databases">
        <authorList>
            <person name="Varghese N."/>
            <person name="Submissions S."/>
        </authorList>
    </citation>
    <scope>NUCLEOTIDE SEQUENCE [LARGE SCALE GENOMIC DNA]</scope>
    <source>
        <strain evidence="2">DSM 22623</strain>
    </source>
</reference>